<comment type="similarity">
    <text evidence="2 7">Belongs to the DMRL synthase family.</text>
</comment>
<comment type="catalytic activity">
    <reaction evidence="6 7">
        <text>(2S)-2-hydroxy-3-oxobutyl phosphate + 5-amino-6-(D-ribitylamino)uracil = 6,7-dimethyl-8-(1-D-ribityl)lumazine + phosphate + 2 H2O + H(+)</text>
        <dbReference type="Rhea" id="RHEA:26152"/>
        <dbReference type="ChEBI" id="CHEBI:15377"/>
        <dbReference type="ChEBI" id="CHEBI:15378"/>
        <dbReference type="ChEBI" id="CHEBI:15934"/>
        <dbReference type="ChEBI" id="CHEBI:43474"/>
        <dbReference type="ChEBI" id="CHEBI:58201"/>
        <dbReference type="ChEBI" id="CHEBI:58830"/>
        <dbReference type="EC" id="2.5.1.78"/>
    </reaction>
</comment>
<dbReference type="RefSeq" id="WP_209512747.1">
    <property type="nucleotide sequence ID" value="NZ_JAGGKS010000009.1"/>
</dbReference>
<evidence type="ECO:0000256" key="5">
    <source>
        <dbReference type="ARBA" id="ARBA00022679"/>
    </source>
</evidence>
<feature type="active site" description="Proton donor" evidence="7">
    <location>
        <position position="88"/>
    </location>
</feature>
<dbReference type="PANTHER" id="PTHR21058">
    <property type="entry name" value="6,7-DIMETHYL-8-RIBITYLLUMAZINE SYNTHASE DMRL SYNTHASE LUMAZINE SYNTHASE"/>
    <property type="match status" value="1"/>
</dbReference>
<name>A0ABS4GHE6_9FIRM</name>
<evidence type="ECO:0000313" key="9">
    <source>
        <dbReference type="Proteomes" id="UP001519342"/>
    </source>
</evidence>
<comment type="caution">
    <text evidence="8">The sequence shown here is derived from an EMBL/GenBank/DDBJ whole genome shotgun (WGS) entry which is preliminary data.</text>
</comment>
<gene>
    <name evidence="7" type="primary">ribH</name>
    <name evidence="8" type="ORF">J2Z76_002904</name>
</gene>
<feature type="binding site" evidence="7">
    <location>
        <position position="22"/>
    </location>
    <ligand>
        <name>5-amino-6-(D-ribitylamino)uracil</name>
        <dbReference type="ChEBI" id="CHEBI:15934"/>
    </ligand>
</feature>
<dbReference type="HAMAP" id="MF_00178">
    <property type="entry name" value="Lumazine_synth"/>
    <property type="match status" value="1"/>
</dbReference>
<proteinExistence type="inferred from homology"/>
<protein>
    <recommendedName>
        <fullName evidence="3 7">6,7-dimethyl-8-ribityllumazine synthase</fullName>
        <shortName evidence="7">DMRL synthase</shortName>
        <shortName evidence="7">LS</shortName>
        <shortName evidence="7">Lumazine synthase</shortName>
        <ecNumber evidence="3 7">2.5.1.78</ecNumber>
    </recommendedName>
</protein>
<dbReference type="PANTHER" id="PTHR21058:SF0">
    <property type="entry name" value="6,7-DIMETHYL-8-RIBITYLLUMAZINE SYNTHASE"/>
    <property type="match status" value="1"/>
</dbReference>
<dbReference type="SUPFAM" id="SSF52121">
    <property type="entry name" value="Lumazine synthase"/>
    <property type="match status" value="1"/>
</dbReference>
<keyword evidence="9" id="KW-1185">Reference proteome</keyword>
<reference evidence="8 9" key="1">
    <citation type="submission" date="2021-03" db="EMBL/GenBank/DDBJ databases">
        <title>Genomic Encyclopedia of Type Strains, Phase IV (KMG-IV): sequencing the most valuable type-strain genomes for metagenomic binning, comparative biology and taxonomic classification.</title>
        <authorList>
            <person name="Goeker M."/>
        </authorList>
    </citation>
    <scope>NUCLEOTIDE SEQUENCE [LARGE SCALE GENOMIC DNA]</scope>
    <source>
        <strain evidence="8 9">DSM 24004</strain>
    </source>
</reference>
<evidence type="ECO:0000256" key="2">
    <source>
        <dbReference type="ARBA" id="ARBA00007424"/>
    </source>
</evidence>
<feature type="binding site" evidence="7">
    <location>
        <begin position="85"/>
        <end position="86"/>
    </location>
    <ligand>
        <name>(2S)-2-hydroxy-3-oxobutyl phosphate</name>
        <dbReference type="ChEBI" id="CHEBI:58830"/>
    </ligand>
</feature>
<dbReference type="Gene3D" id="3.40.50.960">
    <property type="entry name" value="Lumazine/riboflavin synthase"/>
    <property type="match status" value="1"/>
</dbReference>
<evidence type="ECO:0000256" key="4">
    <source>
        <dbReference type="ARBA" id="ARBA00022619"/>
    </source>
</evidence>
<comment type="pathway">
    <text evidence="1 7">Cofactor biosynthesis; riboflavin biosynthesis; riboflavin from 2-hydroxy-3-oxobutyl phosphate and 5-amino-6-(D-ribitylamino)uracil: step 1/2.</text>
</comment>
<comment type="function">
    <text evidence="7">Catalyzes the formation of 6,7-dimethyl-8-ribityllumazine by condensation of 5-amino-6-(D-ribitylamino)uracil with 3,4-dihydroxy-2-butanone 4-phosphate. This is the penultimate step in the biosynthesis of riboflavin.</text>
</comment>
<evidence type="ECO:0000256" key="3">
    <source>
        <dbReference type="ARBA" id="ARBA00012664"/>
    </source>
</evidence>
<feature type="binding site" evidence="7">
    <location>
        <begin position="80"/>
        <end position="82"/>
    </location>
    <ligand>
        <name>5-amino-6-(D-ribitylamino)uracil</name>
        <dbReference type="ChEBI" id="CHEBI:15934"/>
    </ligand>
</feature>
<dbReference type="EC" id="2.5.1.78" evidence="3 7"/>
<evidence type="ECO:0000256" key="1">
    <source>
        <dbReference type="ARBA" id="ARBA00004917"/>
    </source>
</evidence>
<dbReference type="InterPro" id="IPR002180">
    <property type="entry name" value="LS/RS"/>
</dbReference>
<dbReference type="Pfam" id="PF00885">
    <property type="entry name" value="DMRL_synthase"/>
    <property type="match status" value="1"/>
</dbReference>
<dbReference type="InterPro" id="IPR036467">
    <property type="entry name" value="LS/RS_sf"/>
</dbReference>
<feature type="binding site" evidence="7">
    <location>
        <position position="113"/>
    </location>
    <ligand>
        <name>5-amino-6-(D-ribitylamino)uracil</name>
        <dbReference type="ChEBI" id="CHEBI:15934"/>
    </ligand>
</feature>
<feature type="binding site" evidence="7">
    <location>
        <begin position="56"/>
        <end position="58"/>
    </location>
    <ligand>
        <name>5-amino-6-(D-ribitylamino)uracil</name>
        <dbReference type="ChEBI" id="CHEBI:15934"/>
    </ligand>
</feature>
<evidence type="ECO:0000256" key="7">
    <source>
        <dbReference type="HAMAP-Rule" id="MF_00178"/>
    </source>
</evidence>
<organism evidence="8 9">
    <name type="scientific">Sedimentibacter acidaminivorans</name>
    <dbReference type="NCBI Taxonomy" id="913099"/>
    <lineage>
        <taxon>Bacteria</taxon>
        <taxon>Bacillati</taxon>
        <taxon>Bacillota</taxon>
        <taxon>Tissierellia</taxon>
        <taxon>Sedimentibacter</taxon>
    </lineage>
</organism>
<keyword evidence="4 7" id="KW-0686">Riboflavin biosynthesis</keyword>
<dbReference type="NCBIfam" id="TIGR00114">
    <property type="entry name" value="lumazine-synth"/>
    <property type="match status" value="1"/>
</dbReference>
<keyword evidence="5 7" id="KW-0808">Transferase</keyword>
<evidence type="ECO:0000313" key="8">
    <source>
        <dbReference type="EMBL" id="MBP1927032.1"/>
    </source>
</evidence>
<evidence type="ECO:0000256" key="6">
    <source>
        <dbReference type="ARBA" id="ARBA00048785"/>
    </source>
</evidence>
<dbReference type="CDD" id="cd09209">
    <property type="entry name" value="Lumazine_synthase-I"/>
    <property type="match status" value="1"/>
</dbReference>
<dbReference type="GO" id="GO:0000906">
    <property type="term" value="F:6,7-dimethyl-8-ribityllumazine synthase activity"/>
    <property type="evidence" value="ECO:0007669"/>
    <property type="project" value="UniProtKB-EC"/>
</dbReference>
<dbReference type="NCBIfam" id="NF000812">
    <property type="entry name" value="PRK00061.1-4"/>
    <property type="match status" value="1"/>
</dbReference>
<dbReference type="Proteomes" id="UP001519342">
    <property type="component" value="Unassembled WGS sequence"/>
</dbReference>
<dbReference type="EMBL" id="JAGGKS010000009">
    <property type="protein sequence ID" value="MBP1927032.1"/>
    <property type="molecule type" value="Genomic_DNA"/>
</dbReference>
<dbReference type="InterPro" id="IPR034964">
    <property type="entry name" value="LS"/>
</dbReference>
<sequence>MRIYEGKLVSNNKKYGIVVGRFNEFIGGKLLSGALDALKRHGVSEDDIEISWVPGAFEIPLIAKTMVGLNKYSAVICVGAVIKGSTPHFDYVSSEVTKGIAHVSLESGIPVIFGVLTTDTIEQAIERAGTKAGNKGYDAACTAIEMVNLISELKR</sequence>
<accession>A0ABS4GHE6</accession>
<feature type="binding site" evidence="7">
    <location>
        <position position="127"/>
    </location>
    <ligand>
        <name>(2S)-2-hydroxy-3-oxobutyl phosphate</name>
        <dbReference type="ChEBI" id="CHEBI:58830"/>
    </ligand>
</feature>